<keyword evidence="3" id="KW-1185">Reference proteome</keyword>
<keyword evidence="1" id="KW-0472">Membrane</keyword>
<sequence>MVSSCCGTFGTLSGRRRASAASGPPMGAVRVSRTAKVAYFFLAIATMACFAAGSASLASERGAWAAAWFVLAVALAAAGFVAKRRILKRPR</sequence>
<keyword evidence="1" id="KW-0812">Transmembrane</keyword>
<dbReference type="Proteomes" id="UP000183508">
    <property type="component" value="Unassembled WGS sequence"/>
</dbReference>
<evidence type="ECO:0000256" key="1">
    <source>
        <dbReference type="SAM" id="Phobius"/>
    </source>
</evidence>
<dbReference type="STRING" id="392015.SAMN05421543_11346"/>
<protein>
    <submittedName>
        <fullName evidence="2">Uncharacterized protein</fullName>
    </submittedName>
</protein>
<feature type="transmembrane region" description="Helical" evidence="1">
    <location>
        <begin position="63"/>
        <end position="82"/>
    </location>
</feature>
<dbReference type="EMBL" id="FPBV01000013">
    <property type="protein sequence ID" value="SFU91579.1"/>
    <property type="molecule type" value="Genomic_DNA"/>
</dbReference>
<evidence type="ECO:0000313" key="3">
    <source>
        <dbReference type="Proteomes" id="UP000183508"/>
    </source>
</evidence>
<dbReference type="AlphaFoldDB" id="A0A1I7K2G8"/>
<name>A0A1I7K2G8_9BACL</name>
<reference evidence="3" key="1">
    <citation type="submission" date="2016-10" db="EMBL/GenBank/DDBJ databases">
        <authorList>
            <person name="Varghese N."/>
        </authorList>
    </citation>
    <scope>NUCLEOTIDE SEQUENCE [LARGE SCALE GENOMIC DNA]</scope>
    <source>
        <strain evidence="3">DSM 17980</strain>
    </source>
</reference>
<feature type="transmembrane region" description="Helical" evidence="1">
    <location>
        <begin position="37"/>
        <end position="57"/>
    </location>
</feature>
<proteinExistence type="predicted"/>
<keyword evidence="1" id="KW-1133">Transmembrane helix</keyword>
<accession>A0A1I7K2G8</accession>
<organism evidence="2 3">
    <name type="scientific">Alicyclobacillus macrosporangiidus</name>
    <dbReference type="NCBI Taxonomy" id="392015"/>
    <lineage>
        <taxon>Bacteria</taxon>
        <taxon>Bacillati</taxon>
        <taxon>Bacillota</taxon>
        <taxon>Bacilli</taxon>
        <taxon>Bacillales</taxon>
        <taxon>Alicyclobacillaceae</taxon>
        <taxon>Alicyclobacillus</taxon>
    </lineage>
</organism>
<gene>
    <name evidence="2" type="ORF">SAMN05421543_11346</name>
</gene>
<evidence type="ECO:0000313" key="2">
    <source>
        <dbReference type="EMBL" id="SFU91579.1"/>
    </source>
</evidence>